<dbReference type="RefSeq" id="WP_407049998.1">
    <property type="nucleotide sequence ID" value="NZ_CP158568.1"/>
</dbReference>
<reference evidence="2" key="1">
    <citation type="submission" date="2024-06" db="EMBL/GenBank/DDBJ databases">
        <title>Methylostella associata gen. nov., sp. nov., a novel Ancalomicrobiaceae-affiliated facultatively methylotrophic bacteria that feed on methanotrophs of the genus Methylococcus.</title>
        <authorList>
            <person name="Saltykova V."/>
            <person name="Danilova O.V."/>
            <person name="Oshkin I.Y."/>
            <person name="Belova S.E."/>
            <person name="Pimenov N.V."/>
            <person name="Dedysh S.N."/>
        </authorList>
    </citation>
    <scope>NUCLEOTIDE SEQUENCE</scope>
    <source>
        <strain evidence="2">S20</strain>
    </source>
</reference>
<keyword evidence="1" id="KW-0812">Transmembrane</keyword>
<keyword evidence="1" id="KW-0472">Membrane</keyword>
<dbReference type="AlphaFoldDB" id="A0AAU7XAP0"/>
<protein>
    <submittedName>
        <fullName evidence="2">Uncharacterized protein</fullName>
    </submittedName>
</protein>
<dbReference type="EMBL" id="CP158568">
    <property type="protein sequence ID" value="XBY44906.1"/>
    <property type="molecule type" value="Genomic_DNA"/>
</dbReference>
<keyword evidence="1" id="KW-1133">Transmembrane helix</keyword>
<sequence>MVAISLFISVLSLIVSVLTAWFTLFRRGTLAMTQPSIVFFGFDFTPQQTAKIFLRTLLYSTAHRGQMIEQMYARVHRDRETRTFAFWGYAEAEKLSPGSGLYVSQTGIVANHHFVLSAHQKPYAFEAGHYSIEVFARMVGRKSPVRLACIEIVLSPEDSRTLDQAKGVLFEFDPDADTYIGCPRDARP</sequence>
<dbReference type="KEGG" id="mflg:ABS361_00950"/>
<proteinExistence type="predicted"/>
<name>A0AAU7XAP0_9HYPH</name>
<gene>
    <name evidence="2" type="ORF">ABS361_00950</name>
</gene>
<organism evidence="2">
    <name type="scientific">Methyloraptor flagellatus</name>
    <dbReference type="NCBI Taxonomy" id="3162530"/>
    <lineage>
        <taxon>Bacteria</taxon>
        <taxon>Pseudomonadati</taxon>
        <taxon>Pseudomonadota</taxon>
        <taxon>Alphaproteobacteria</taxon>
        <taxon>Hyphomicrobiales</taxon>
        <taxon>Ancalomicrobiaceae</taxon>
        <taxon>Methyloraptor</taxon>
    </lineage>
</organism>
<evidence type="ECO:0000256" key="1">
    <source>
        <dbReference type="SAM" id="Phobius"/>
    </source>
</evidence>
<accession>A0AAU7XAP0</accession>
<feature type="transmembrane region" description="Helical" evidence="1">
    <location>
        <begin position="6"/>
        <end position="25"/>
    </location>
</feature>
<evidence type="ECO:0000313" key="2">
    <source>
        <dbReference type="EMBL" id="XBY44906.1"/>
    </source>
</evidence>